<comment type="similarity">
    <text evidence="1 3">Belongs to the SKP1 family.</text>
</comment>
<dbReference type="InterPro" id="IPR036296">
    <property type="entry name" value="SKP1-like_dim_sf"/>
</dbReference>
<dbReference type="EMBL" id="JARQZJ010000065">
    <property type="protein sequence ID" value="KAK9880693.1"/>
    <property type="molecule type" value="Genomic_DNA"/>
</dbReference>
<proteinExistence type="inferred from homology"/>
<dbReference type="Proteomes" id="UP001431783">
    <property type="component" value="Unassembled WGS sequence"/>
</dbReference>
<dbReference type="CDD" id="cd18322">
    <property type="entry name" value="BTB_POZ_SKP1"/>
    <property type="match status" value="1"/>
</dbReference>
<keyword evidence="2 3" id="KW-0833">Ubl conjugation pathway</keyword>
<comment type="pathway">
    <text evidence="3">Protein modification; protein ubiquitination.</text>
</comment>
<dbReference type="InterPro" id="IPR016897">
    <property type="entry name" value="SKP1"/>
</dbReference>
<evidence type="ECO:0000313" key="6">
    <source>
        <dbReference type="Proteomes" id="UP001431783"/>
    </source>
</evidence>
<gene>
    <name evidence="5" type="ORF">WA026_011928</name>
</gene>
<evidence type="ECO:0000313" key="5">
    <source>
        <dbReference type="EMBL" id="KAK9880693.1"/>
    </source>
</evidence>
<keyword evidence="6" id="KW-1185">Reference proteome</keyword>
<dbReference type="PIRSF" id="PIRSF028729">
    <property type="entry name" value="E3_ubiquit_lig_SCF_Skp"/>
    <property type="match status" value="1"/>
</dbReference>
<dbReference type="InterPro" id="IPR011333">
    <property type="entry name" value="SKP1/BTB/POZ_sf"/>
</dbReference>
<dbReference type="AlphaFoldDB" id="A0AAW1UHM1"/>
<comment type="caution">
    <text evidence="5">The sequence shown here is derived from an EMBL/GenBank/DDBJ whole genome shotgun (WGS) entry which is preliminary data.</text>
</comment>
<reference evidence="5 6" key="1">
    <citation type="submission" date="2023-03" db="EMBL/GenBank/DDBJ databases">
        <title>Genome insight into feeding habits of ladybird beetles.</title>
        <authorList>
            <person name="Li H.-S."/>
            <person name="Huang Y.-H."/>
            <person name="Pang H."/>
        </authorList>
    </citation>
    <scope>NUCLEOTIDE SEQUENCE [LARGE SCALE GENOMIC DNA]</scope>
    <source>
        <strain evidence="5">SYSU_2023b</strain>
        <tissue evidence="5">Whole body</tissue>
    </source>
</reference>
<dbReference type="Pfam" id="PF03931">
    <property type="entry name" value="Skp1_POZ"/>
    <property type="match status" value="1"/>
</dbReference>
<protein>
    <recommendedName>
        <fullName evidence="4">SKP1 component POZ domain-containing protein</fullName>
    </recommendedName>
</protein>
<dbReference type="Gene3D" id="3.30.710.10">
    <property type="entry name" value="Potassium Channel Kv1.1, Chain A"/>
    <property type="match status" value="1"/>
</dbReference>
<feature type="domain" description="SKP1 component POZ" evidence="4">
    <location>
        <begin position="3"/>
        <end position="61"/>
    </location>
</feature>
<dbReference type="InterPro" id="IPR001232">
    <property type="entry name" value="SKP1-like"/>
</dbReference>
<accession>A0AAW1UHM1</accession>
<name>A0AAW1UHM1_9CUCU</name>
<organism evidence="5 6">
    <name type="scientific">Henosepilachna vigintioctopunctata</name>
    <dbReference type="NCBI Taxonomy" id="420089"/>
    <lineage>
        <taxon>Eukaryota</taxon>
        <taxon>Metazoa</taxon>
        <taxon>Ecdysozoa</taxon>
        <taxon>Arthropoda</taxon>
        <taxon>Hexapoda</taxon>
        <taxon>Insecta</taxon>
        <taxon>Pterygota</taxon>
        <taxon>Neoptera</taxon>
        <taxon>Endopterygota</taxon>
        <taxon>Coleoptera</taxon>
        <taxon>Polyphaga</taxon>
        <taxon>Cucujiformia</taxon>
        <taxon>Coccinelloidea</taxon>
        <taxon>Coccinellidae</taxon>
        <taxon>Epilachninae</taxon>
        <taxon>Epilachnini</taxon>
        <taxon>Henosepilachna</taxon>
    </lineage>
</organism>
<dbReference type="SUPFAM" id="SSF81382">
    <property type="entry name" value="Skp1 dimerisation domain-like"/>
    <property type="match status" value="1"/>
</dbReference>
<evidence type="ECO:0000256" key="3">
    <source>
        <dbReference type="PIRNR" id="PIRNR028729"/>
    </source>
</evidence>
<dbReference type="SMART" id="SM00512">
    <property type="entry name" value="Skp1"/>
    <property type="match status" value="1"/>
</dbReference>
<evidence type="ECO:0000256" key="1">
    <source>
        <dbReference type="ARBA" id="ARBA00009993"/>
    </source>
</evidence>
<evidence type="ECO:0000256" key="2">
    <source>
        <dbReference type="ARBA" id="ARBA00022786"/>
    </source>
</evidence>
<dbReference type="GO" id="GO:0006511">
    <property type="term" value="P:ubiquitin-dependent protein catabolic process"/>
    <property type="evidence" value="ECO:0007669"/>
    <property type="project" value="InterPro"/>
</dbReference>
<dbReference type="PANTHER" id="PTHR11165">
    <property type="entry name" value="SKP1"/>
    <property type="match status" value="1"/>
</dbReference>
<sequence>MTIVKLRTSDGKLFEVDHEVIQCSQVLFTMFQLLGTDDEEIPIPNVTSSIFKKVIEWAEFHISDSRKSGEIDDGRKILDSSISGWDANYVKVHVDTLYEIMQAADYLEINNLSILVCKAFANILKTSSPEELIKTFSTVSIKDEGDGGGD</sequence>
<dbReference type="InterPro" id="IPR016073">
    <property type="entry name" value="Skp1_comp_POZ"/>
</dbReference>
<evidence type="ECO:0000259" key="4">
    <source>
        <dbReference type="Pfam" id="PF03931"/>
    </source>
</evidence>
<dbReference type="SUPFAM" id="SSF54695">
    <property type="entry name" value="POZ domain"/>
    <property type="match status" value="1"/>
</dbReference>